<dbReference type="EMBL" id="MT144216">
    <property type="protein sequence ID" value="QJA50758.1"/>
    <property type="molecule type" value="Genomic_DNA"/>
</dbReference>
<protein>
    <submittedName>
        <fullName evidence="2">Uncharacterized protein</fullName>
    </submittedName>
</protein>
<evidence type="ECO:0000313" key="2">
    <source>
        <dbReference type="EMBL" id="QJA50758.1"/>
    </source>
</evidence>
<reference evidence="2" key="1">
    <citation type="submission" date="2020-03" db="EMBL/GenBank/DDBJ databases">
        <title>The deep terrestrial virosphere.</title>
        <authorList>
            <person name="Holmfeldt K."/>
            <person name="Nilsson E."/>
            <person name="Simone D."/>
            <person name="Lopez-Fernandez M."/>
            <person name="Wu X."/>
            <person name="de Brujin I."/>
            <person name="Lundin D."/>
            <person name="Andersson A."/>
            <person name="Bertilsson S."/>
            <person name="Dopson M."/>
        </authorList>
    </citation>
    <scope>NUCLEOTIDE SEQUENCE</scope>
    <source>
        <strain evidence="4">MM415A00288</strain>
        <strain evidence="3">MM415B00628</strain>
        <strain evidence="2">TM448A01891</strain>
    </source>
</reference>
<evidence type="ECO:0000256" key="1">
    <source>
        <dbReference type="SAM" id="MobiDB-lite"/>
    </source>
</evidence>
<dbReference type="EMBL" id="MT142510">
    <property type="protein sequence ID" value="QJA83440.1"/>
    <property type="molecule type" value="Genomic_DNA"/>
</dbReference>
<evidence type="ECO:0000313" key="4">
    <source>
        <dbReference type="EMBL" id="QJA83440.1"/>
    </source>
</evidence>
<feature type="region of interest" description="Disordered" evidence="1">
    <location>
        <begin position="802"/>
        <end position="825"/>
    </location>
</feature>
<dbReference type="AlphaFoldDB" id="A0A6H1ZTB5"/>
<name>A0A6H1ZTB5_9ZZZZ</name>
<evidence type="ECO:0000313" key="3">
    <source>
        <dbReference type="EMBL" id="QJA63410.1"/>
    </source>
</evidence>
<sequence length="1204" mass="130696">MAIATQNLTDQDVKFLQFQKSKGVDAQTAMQKLDAIKQSGKVQMESKVPPSSAALYMQRKAGVPEDQAYQRASTEKAIAQPEGTMGSRFKEGVKERFQAGVQRSKEGIEMAKTAGDKTTSPWGKSYEEFKGGYQFGAGIGEATIGALIQGGADAVIPPIANSLKEAYTTPAVAGRETSAQDIVGKVSKYTPDFVKDAVKGEVGNMASTLGTIYNVLPEKAQDEFEFFAWNGILGADLALIGEVPALIKAVQKFSPKLAGALDKFLQESAEKAPQKFDEIYGATTKALGDAGESIRGTTTKVGEVAGTAKEYGISQATGLSPETFGTIRKTPDLFEQAQKGLITRETLADDVAKAMDEIIEAKGTAGREYGTVRKSTDTFTIPKKSFDDLLAKRGLVIEGDVIKPSGRLSTSLTDTDISKVNRAWKKVTEGVEVADNITLNADQALNIRQPLDVLSKWEQGMTDKGTTLVRDMRGIVDNFAKKEIKGLAELDAQFSDVAKQFKKLKNDFFKYEDGNVVLKDNAMTKIANLTNKGREQVLKRLEEVAPDIADKIRVVKAIDDIENAMGQKVGAYTRSVLGGGGAVMTYLNPAVGIPMLLGSMLTNPKVAAGIMKKYAQKFRLSPKRIEGIIDTVTNMGKLTKGDAKAIVETAKLLPAGKGETLAGEAFANRLRYGAKNQAKQLPVGRTADAAFDQTIKKGGVTIKSTGGAPEKGYVVSPYKEFEAIVDAQDMSVAKIEEYMVDHADILAEEGHHLGLWYNADDGKIYIDTVVVKDSADDAYKLAKDNKQIAFYDLEQGTEITTKGYSPSKSKSLKGGTGASGGSAKSTGKVDGEYLYHGTNKTTLENIQKEGIVPQRRGVSSFSKSEAYSRNWSDNPYTKTEGVMFRVKKDAVKGLTKPTSKVKTDQLYEVLTKETVPPEAIEVLKDGKWTSLKGGGGQARITDAKQFERAKGLSKQDRLVENRAFKKVLAEEDDILDDYIKENGKYVSADKMRPYFEEVGYTGSNAAAVQEPSSYLGKRAYTRSLENTGEFVTATGGGSGAGKSTALDSLPKFAEATDMSSTIYDSNLSSYKSMLKKVAEAEAKGKSFIEFFTYRDPIDAFENGVVKRMIQNPKEAGRLVPAEITAKNTIGSWDVAKKYHDNGGKVFFVDNSLGKGKAKIVSREVLEKKVKYPSVEELTKKFKEIARRLYKEGKIDADQLKGYLG</sequence>
<dbReference type="EMBL" id="MT141496">
    <property type="protein sequence ID" value="QJA63410.1"/>
    <property type="molecule type" value="Genomic_DNA"/>
</dbReference>
<proteinExistence type="predicted"/>
<accession>A0A6H1ZTB5</accession>
<organism evidence="2">
    <name type="scientific">viral metagenome</name>
    <dbReference type="NCBI Taxonomy" id="1070528"/>
    <lineage>
        <taxon>unclassified sequences</taxon>
        <taxon>metagenomes</taxon>
        <taxon>organismal metagenomes</taxon>
    </lineage>
</organism>
<gene>
    <name evidence="4" type="ORF">MM415A00288_0060</name>
    <name evidence="3" type="ORF">MM415B00628_0028</name>
    <name evidence="2" type="ORF">TM448A01891_0005</name>
</gene>
<feature type="compositionally biased region" description="Low complexity" evidence="1">
    <location>
        <begin position="802"/>
        <end position="813"/>
    </location>
</feature>